<dbReference type="GO" id="GO:0005524">
    <property type="term" value="F:ATP binding"/>
    <property type="evidence" value="ECO:0007669"/>
    <property type="project" value="UniProtKB-KW"/>
</dbReference>
<dbReference type="SMART" id="SM00382">
    <property type="entry name" value="AAA"/>
    <property type="match status" value="1"/>
</dbReference>
<evidence type="ECO:0000259" key="5">
    <source>
        <dbReference type="PROSITE" id="PS50893"/>
    </source>
</evidence>
<dbReference type="CDD" id="cd03261">
    <property type="entry name" value="ABC_Org_Solvent_Resistant"/>
    <property type="match status" value="1"/>
</dbReference>
<dbReference type="PANTHER" id="PTHR43023:SF3">
    <property type="entry name" value="PROTEIN TRIGALACTOSYLDIACYLGLYCEROL 3, CHLOROPLASTIC"/>
    <property type="match status" value="1"/>
</dbReference>
<accession>A0A261S4F1</accession>
<comment type="caution">
    <text evidence="6">The sequence shown here is derived from an EMBL/GenBank/DDBJ whole genome shotgun (WGS) entry which is preliminary data.</text>
</comment>
<keyword evidence="1" id="KW-0813">Transport</keyword>
<dbReference type="GO" id="GO:0016887">
    <property type="term" value="F:ATP hydrolysis activity"/>
    <property type="evidence" value="ECO:0007669"/>
    <property type="project" value="InterPro"/>
</dbReference>
<evidence type="ECO:0000256" key="3">
    <source>
        <dbReference type="ARBA" id="ARBA00022741"/>
    </source>
</evidence>
<sequence>MRDDLREQRDLFDEKELTVAPIISVRGLKTAFGDHVVHENLDLSVYPGEILSLVGGSGSGKTVLLRQIIGLEAPAAGTVRVLGMPLTEMSRDECNRLARRWGVLFQAGALFSALSVFDNVALPLRELRTIPEDLVQDVVMCRLNMVGMTAADAYKRPSDLSGGMIKRVALARALSLDPELLFLDEPTAGLDPLRSDEFVELVRNLHRQLRFTVVMVTHDLDTLVALSSRVAVLADKHIIACDTLPEILKVDHPFIRTFFLGERGRRALGDLVPKDFNNGKP</sequence>
<evidence type="ECO:0000313" key="7">
    <source>
        <dbReference type="Proteomes" id="UP000216020"/>
    </source>
</evidence>
<dbReference type="RefSeq" id="WP_094856431.1">
    <property type="nucleotide sequence ID" value="NZ_NEVM01000005.1"/>
</dbReference>
<keyword evidence="7" id="KW-1185">Reference proteome</keyword>
<dbReference type="OrthoDB" id="9802264at2"/>
<keyword evidence="2" id="KW-0472">Membrane</keyword>
<evidence type="ECO:0000313" key="6">
    <source>
        <dbReference type="EMBL" id="OZI32025.1"/>
    </source>
</evidence>
<evidence type="ECO:0000256" key="2">
    <source>
        <dbReference type="ARBA" id="ARBA00022475"/>
    </source>
</evidence>
<dbReference type="EMBL" id="NEVM01000005">
    <property type="protein sequence ID" value="OZI32025.1"/>
    <property type="molecule type" value="Genomic_DNA"/>
</dbReference>
<dbReference type="InterPro" id="IPR017871">
    <property type="entry name" value="ABC_transporter-like_CS"/>
</dbReference>
<keyword evidence="4 6" id="KW-0067">ATP-binding</keyword>
<keyword evidence="3" id="KW-0547">Nucleotide-binding</keyword>
<gene>
    <name evidence="6" type="ORF">CAL29_29760</name>
</gene>
<keyword evidence="2" id="KW-1003">Cell membrane</keyword>
<name>A0A261S4F1_9BORD</name>
<dbReference type="AlphaFoldDB" id="A0A261S4F1"/>
<dbReference type="Gene3D" id="3.40.50.300">
    <property type="entry name" value="P-loop containing nucleotide triphosphate hydrolases"/>
    <property type="match status" value="1"/>
</dbReference>
<protein>
    <submittedName>
        <fullName evidence="6">ABC transporter ATP-binding protein</fullName>
    </submittedName>
</protein>
<dbReference type="PROSITE" id="PS00211">
    <property type="entry name" value="ABC_TRANSPORTER_1"/>
    <property type="match status" value="1"/>
</dbReference>
<dbReference type="InterPro" id="IPR027417">
    <property type="entry name" value="P-loop_NTPase"/>
</dbReference>
<dbReference type="SUPFAM" id="SSF52540">
    <property type="entry name" value="P-loop containing nucleoside triphosphate hydrolases"/>
    <property type="match status" value="1"/>
</dbReference>
<dbReference type="Proteomes" id="UP000216020">
    <property type="component" value="Unassembled WGS sequence"/>
</dbReference>
<feature type="domain" description="ABC transporter" evidence="5">
    <location>
        <begin position="23"/>
        <end position="260"/>
    </location>
</feature>
<evidence type="ECO:0000256" key="4">
    <source>
        <dbReference type="ARBA" id="ARBA00022840"/>
    </source>
</evidence>
<proteinExistence type="predicted"/>
<dbReference type="InterPro" id="IPR003593">
    <property type="entry name" value="AAA+_ATPase"/>
</dbReference>
<dbReference type="Pfam" id="PF00005">
    <property type="entry name" value="ABC_tran"/>
    <property type="match status" value="1"/>
</dbReference>
<evidence type="ECO:0000256" key="1">
    <source>
        <dbReference type="ARBA" id="ARBA00022448"/>
    </source>
</evidence>
<dbReference type="InterPro" id="IPR003439">
    <property type="entry name" value="ABC_transporter-like_ATP-bd"/>
</dbReference>
<reference evidence="7" key="1">
    <citation type="submission" date="2017-05" db="EMBL/GenBank/DDBJ databases">
        <title>Complete and WGS of Bordetella genogroups.</title>
        <authorList>
            <person name="Spilker T."/>
            <person name="Lipuma J."/>
        </authorList>
    </citation>
    <scope>NUCLEOTIDE SEQUENCE [LARGE SCALE GENOMIC DNA]</scope>
    <source>
        <strain evidence="7">AU16122</strain>
    </source>
</reference>
<dbReference type="PANTHER" id="PTHR43023">
    <property type="entry name" value="PROTEIN TRIGALACTOSYLDIACYLGLYCEROL 3, CHLOROPLASTIC"/>
    <property type="match status" value="1"/>
</dbReference>
<organism evidence="6 7">
    <name type="scientific">Bordetella genomosp. 10</name>
    <dbReference type="NCBI Taxonomy" id="1416804"/>
    <lineage>
        <taxon>Bacteria</taxon>
        <taxon>Pseudomonadati</taxon>
        <taxon>Pseudomonadota</taxon>
        <taxon>Betaproteobacteria</taxon>
        <taxon>Burkholderiales</taxon>
        <taxon>Alcaligenaceae</taxon>
        <taxon>Bordetella</taxon>
    </lineage>
</organism>
<dbReference type="PROSITE" id="PS50893">
    <property type="entry name" value="ABC_TRANSPORTER_2"/>
    <property type="match status" value="1"/>
</dbReference>